<evidence type="ECO:0000256" key="4">
    <source>
        <dbReference type="HAMAP-Rule" id="MF_01201"/>
    </source>
</evidence>
<dbReference type="GO" id="GO:0030170">
    <property type="term" value="F:pyridoxal phosphate binding"/>
    <property type="evidence" value="ECO:0007669"/>
    <property type="project" value="UniProtKB-UniRule"/>
</dbReference>
<comment type="similarity">
    <text evidence="4">Belongs to the alanine racemase family.</text>
</comment>
<dbReference type="NCBIfam" id="TIGR00492">
    <property type="entry name" value="alr"/>
    <property type="match status" value="1"/>
</dbReference>
<dbReference type="InterPro" id="IPR000821">
    <property type="entry name" value="Ala_racemase"/>
</dbReference>
<organism evidence="8 9">
    <name type="scientific">Coprococcus eutactus</name>
    <dbReference type="NCBI Taxonomy" id="33043"/>
    <lineage>
        <taxon>Bacteria</taxon>
        <taxon>Bacillati</taxon>
        <taxon>Bacillota</taxon>
        <taxon>Clostridia</taxon>
        <taxon>Lachnospirales</taxon>
        <taxon>Lachnospiraceae</taxon>
        <taxon>Coprococcus</taxon>
    </lineage>
</organism>
<dbReference type="PROSITE" id="PS00395">
    <property type="entry name" value="ALANINE_RACEMASE"/>
    <property type="match status" value="1"/>
</dbReference>
<dbReference type="Gene3D" id="3.20.20.10">
    <property type="entry name" value="Alanine racemase"/>
    <property type="match status" value="1"/>
</dbReference>
<feature type="binding site" evidence="4 6">
    <location>
        <position position="317"/>
    </location>
    <ligand>
        <name>substrate</name>
    </ligand>
</feature>
<comment type="pathway">
    <text evidence="4">Amino-acid biosynthesis; D-alanine biosynthesis; D-alanine from L-alanine: step 1/1.</text>
</comment>
<dbReference type="InterPro" id="IPR011079">
    <property type="entry name" value="Ala_racemase_C"/>
</dbReference>
<accession>A0AAI9NY02</accession>
<dbReference type="Pfam" id="PF01168">
    <property type="entry name" value="Ala_racemase_N"/>
    <property type="match status" value="1"/>
</dbReference>
<evidence type="ECO:0000256" key="1">
    <source>
        <dbReference type="ARBA" id="ARBA00001933"/>
    </source>
</evidence>
<comment type="function">
    <text evidence="4">Catalyzes the interconversion of L-alanine and D-alanine. May also act on other amino acids.</text>
</comment>
<feature type="active site" description="Proton acceptor; specific for D-alanine" evidence="4">
    <location>
        <position position="41"/>
    </location>
</feature>
<gene>
    <name evidence="8" type="primary">alr</name>
    <name evidence="8" type="ORF">COEU31_12190</name>
</gene>
<dbReference type="RefSeq" id="WP_242849635.1">
    <property type="nucleotide sequence ID" value="NZ_BLYL01000005.1"/>
</dbReference>
<comment type="cofactor">
    <cofactor evidence="1 4 5">
        <name>pyridoxal 5'-phosphate</name>
        <dbReference type="ChEBI" id="CHEBI:597326"/>
    </cofactor>
</comment>
<dbReference type="PRINTS" id="PR00992">
    <property type="entry name" value="ALARACEMASE"/>
</dbReference>
<dbReference type="SMART" id="SM01005">
    <property type="entry name" value="Ala_racemase_C"/>
    <property type="match status" value="1"/>
</dbReference>
<dbReference type="GO" id="GO:0009252">
    <property type="term" value="P:peptidoglycan biosynthetic process"/>
    <property type="evidence" value="ECO:0007669"/>
    <property type="project" value="TreeGrafter"/>
</dbReference>
<dbReference type="EC" id="5.1.1.1" evidence="4"/>
<dbReference type="PANTHER" id="PTHR30511:SF0">
    <property type="entry name" value="ALANINE RACEMASE, CATABOLIC-RELATED"/>
    <property type="match status" value="1"/>
</dbReference>
<feature type="domain" description="Alanine racemase C-terminal" evidence="7">
    <location>
        <begin position="248"/>
        <end position="376"/>
    </location>
</feature>
<name>A0AAI9NY02_9FIRM</name>
<evidence type="ECO:0000313" key="9">
    <source>
        <dbReference type="Proteomes" id="UP000660047"/>
    </source>
</evidence>
<keyword evidence="2 4" id="KW-0663">Pyridoxal phosphate</keyword>
<dbReference type="HAMAP" id="MF_01201">
    <property type="entry name" value="Ala_racemase"/>
    <property type="match status" value="1"/>
</dbReference>
<evidence type="ECO:0000313" key="8">
    <source>
        <dbReference type="EMBL" id="GFO94173.1"/>
    </source>
</evidence>
<dbReference type="InterPro" id="IPR020622">
    <property type="entry name" value="Ala_racemase_pyridoxalP-BS"/>
</dbReference>
<dbReference type="GO" id="GO:0030632">
    <property type="term" value="P:D-alanine biosynthetic process"/>
    <property type="evidence" value="ECO:0007669"/>
    <property type="project" value="UniProtKB-UniRule"/>
</dbReference>
<sequence>MMDNSNFNRVQAVINLDNIRDNITAMKRLIDGDKKMLAVIKADAYGHGAVEVAEALDDLVDFFAVAFIDEALELRRANIDKPILILGYTDPSDYELILRYDVRPAMYEVDDAQKLSDLAVSMNTKAKIHIKVDTGMGRIGFTCDEDGVKNIEKISQMPGIEIEGIFTHYAKADELDKTAANGQLEKFRWINSQLEALGIHIPVRHISNSAGIMEMDNSDFDMVRSGIVTYGLYPSDEVDKNIAALKPAMRLMSKVIFVKDVKAGTGIGYGWSYIADHDIKVATVSAGYADGYPRAQSNIGRVIIHGEYAPIIGRVCMDQFMVDVSHIDGVKVRDDVTLIGQDGDREVTVEEVAAPANSFNYELVCNISRRVPRTYIRDGRELGQVNYLLD</sequence>
<evidence type="ECO:0000259" key="7">
    <source>
        <dbReference type="SMART" id="SM01005"/>
    </source>
</evidence>
<dbReference type="Pfam" id="PF00842">
    <property type="entry name" value="Ala_racemase_C"/>
    <property type="match status" value="1"/>
</dbReference>
<dbReference type="GO" id="GO:0008784">
    <property type="term" value="F:alanine racemase activity"/>
    <property type="evidence" value="ECO:0007669"/>
    <property type="project" value="UniProtKB-UniRule"/>
</dbReference>
<dbReference type="SUPFAM" id="SSF51419">
    <property type="entry name" value="PLP-binding barrel"/>
    <property type="match status" value="1"/>
</dbReference>
<proteinExistence type="inferred from homology"/>
<dbReference type="GO" id="GO:0005829">
    <property type="term" value="C:cytosol"/>
    <property type="evidence" value="ECO:0007669"/>
    <property type="project" value="TreeGrafter"/>
</dbReference>
<dbReference type="EMBL" id="BLYL01000005">
    <property type="protein sequence ID" value="GFO94173.1"/>
    <property type="molecule type" value="Genomic_DNA"/>
</dbReference>
<dbReference type="InterPro" id="IPR001608">
    <property type="entry name" value="Ala_racemase_N"/>
</dbReference>
<dbReference type="SUPFAM" id="SSF50621">
    <property type="entry name" value="Alanine racemase C-terminal domain-like"/>
    <property type="match status" value="1"/>
</dbReference>
<keyword evidence="3 4" id="KW-0413">Isomerase</keyword>
<protein>
    <recommendedName>
        <fullName evidence="4">Alanine racemase</fullName>
        <ecNumber evidence="4">5.1.1.1</ecNumber>
    </recommendedName>
</protein>
<evidence type="ECO:0000256" key="6">
    <source>
        <dbReference type="PIRSR" id="PIRSR600821-52"/>
    </source>
</evidence>
<reference evidence="8" key="1">
    <citation type="submission" date="2020-06" db="EMBL/GenBank/DDBJ databases">
        <title>Characterization of fructooligosaccharide metabolism and fructooligosaccharide-degrading enzymes in human commensal butyrate producers.</title>
        <authorList>
            <person name="Tanno H."/>
            <person name="Fujii T."/>
            <person name="Hirano K."/>
            <person name="Maeno S."/>
            <person name="Tonozuka T."/>
            <person name="Sakamoto M."/>
            <person name="Ohkuma M."/>
            <person name="Tochio T."/>
            <person name="Endo A."/>
        </authorList>
    </citation>
    <scope>NUCLEOTIDE SEQUENCE</scope>
    <source>
        <strain evidence="8">JCM 31265</strain>
    </source>
</reference>
<comment type="caution">
    <text evidence="8">The sequence shown here is derived from an EMBL/GenBank/DDBJ whole genome shotgun (WGS) entry which is preliminary data.</text>
</comment>
<dbReference type="InterPro" id="IPR009006">
    <property type="entry name" value="Ala_racemase/Decarboxylase_C"/>
</dbReference>
<evidence type="ECO:0000256" key="5">
    <source>
        <dbReference type="PIRSR" id="PIRSR600821-50"/>
    </source>
</evidence>
<dbReference type="Proteomes" id="UP000660047">
    <property type="component" value="Unassembled WGS sequence"/>
</dbReference>
<evidence type="ECO:0000256" key="2">
    <source>
        <dbReference type="ARBA" id="ARBA00022898"/>
    </source>
</evidence>
<dbReference type="FunFam" id="3.20.20.10:FF:000002">
    <property type="entry name" value="Alanine racemase"/>
    <property type="match status" value="1"/>
</dbReference>
<dbReference type="CDD" id="cd00430">
    <property type="entry name" value="PLPDE_III_AR"/>
    <property type="match status" value="1"/>
</dbReference>
<feature type="binding site" evidence="4 6">
    <location>
        <position position="138"/>
    </location>
    <ligand>
        <name>substrate</name>
    </ligand>
</feature>
<feature type="modified residue" description="N6-(pyridoxal phosphate)lysine" evidence="4 5">
    <location>
        <position position="41"/>
    </location>
</feature>
<dbReference type="PANTHER" id="PTHR30511">
    <property type="entry name" value="ALANINE RACEMASE"/>
    <property type="match status" value="1"/>
</dbReference>
<dbReference type="AlphaFoldDB" id="A0AAI9NY02"/>
<feature type="active site" description="Proton acceptor; specific for L-alanine" evidence="4">
    <location>
        <position position="269"/>
    </location>
</feature>
<dbReference type="InterPro" id="IPR029066">
    <property type="entry name" value="PLP-binding_barrel"/>
</dbReference>
<comment type="catalytic activity">
    <reaction evidence="4">
        <text>L-alanine = D-alanine</text>
        <dbReference type="Rhea" id="RHEA:20249"/>
        <dbReference type="ChEBI" id="CHEBI:57416"/>
        <dbReference type="ChEBI" id="CHEBI:57972"/>
        <dbReference type="EC" id="5.1.1.1"/>
    </reaction>
</comment>
<dbReference type="Gene3D" id="2.40.37.10">
    <property type="entry name" value="Lyase, Ornithine Decarboxylase, Chain A, domain 1"/>
    <property type="match status" value="1"/>
</dbReference>
<evidence type="ECO:0000256" key="3">
    <source>
        <dbReference type="ARBA" id="ARBA00023235"/>
    </source>
</evidence>